<reference evidence="4" key="1">
    <citation type="journal article" date="2019" name="Int. J. Syst. Evol. Microbiol.">
        <title>The Global Catalogue of Microorganisms (GCM) 10K type strain sequencing project: providing services to taxonomists for standard genome sequencing and annotation.</title>
        <authorList>
            <consortium name="The Broad Institute Genomics Platform"/>
            <consortium name="The Broad Institute Genome Sequencing Center for Infectious Disease"/>
            <person name="Wu L."/>
            <person name="Ma J."/>
        </authorList>
    </citation>
    <scope>NUCLEOTIDE SEQUENCE [LARGE SCALE GENOMIC DNA]</scope>
    <source>
        <strain evidence="4">JCM 17666</strain>
    </source>
</reference>
<dbReference type="Pfam" id="PF12170">
    <property type="entry name" value="DNA_pol3_tau_5"/>
    <property type="match status" value="1"/>
</dbReference>
<evidence type="ECO:0000313" key="3">
    <source>
        <dbReference type="EMBL" id="GAA4332759.1"/>
    </source>
</evidence>
<evidence type="ECO:0000313" key="4">
    <source>
        <dbReference type="Proteomes" id="UP001501671"/>
    </source>
</evidence>
<organism evidence="3 4">
    <name type="scientific">Pigmentiphaga soli</name>
    <dbReference type="NCBI Taxonomy" id="1007095"/>
    <lineage>
        <taxon>Bacteria</taxon>
        <taxon>Pseudomonadati</taxon>
        <taxon>Pseudomonadota</taxon>
        <taxon>Betaproteobacteria</taxon>
        <taxon>Burkholderiales</taxon>
        <taxon>Alcaligenaceae</taxon>
        <taxon>Pigmentiphaga</taxon>
    </lineage>
</organism>
<gene>
    <name evidence="3" type="ORF">GCM10023144_23170</name>
</gene>
<feature type="compositionally biased region" description="Low complexity" evidence="1">
    <location>
        <begin position="20"/>
        <end position="63"/>
    </location>
</feature>
<name>A0ABP8H0S1_9BURK</name>
<protein>
    <recommendedName>
        <fullName evidence="2">DNA polymerase III tau subunit domain-containing protein</fullName>
    </recommendedName>
</protein>
<accession>A0ABP8H0S1</accession>
<feature type="domain" description="DNA polymerase III tau subunit" evidence="2">
    <location>
        <begin position="83"/>
        <end position="200"/>
    </location>
</feature>
<dbReference type="Proteomes" id="UP001501671">
    <property type="component" value="Unassembled WGS sequence"/>
</dbReference>
<comment type="caution">
    <text evidence="3">The sequence shown here is derived from an EMBL/GenBank/DDBJ whole genome shotgun (WGS) entry which is preliminary data.</text>
</comment>
<feature type="region of interest" description="Disordered" evidence="1">
    <location>
        <begin position="1"/>
        <end position="75"/>
    </location>
</feature>
<evidence type="ECO:0000256" key="1">
    <source>
        <dbReference type="SAM" id="MobiDB-lite"/>
    </source>
</evidence>
<dbReference type="Gene3D" id="3.30.300.150">
    <property type="entry name" value="DNA polymerase III, tau subunit, domain V"/>
    <property type="match status" value="1"/>
</dbReference>
<keyword evidence="4" id="KW-1185">Reference proteome</keyword>
<dbReference type="InterPro" id="IPR021029">
    <property type="entry name" value="DNA_pol_III_tau_dom-5"/>
</dbReference>
<evidence type="ECO:0000259" key="2">
    <source>
        <dbReference type="Pfam" id="PF12170"/>
    </source>
</evidence>
<dbReference type="InterPro" id="IPR038249">
    <property type="entry name" value="PolIII_tau_V_sf"/>
</dbReference>
<proteinExistence type="predicted"/>
<dbReference type="EMBL" id="BAABFO010000009">
    <property type="protein sequence ID" value="GAA4332759.1"/>
    <property type="molecule type" value="Genomic_DNA"/>
</dbReference>
<sequence>MSVARTQAEPSPDADSPVRAPEAAPAAIPARPAAGTAPRPSSGGAPAASSGAGAMPAGPAETPAEVRSAAAPANPAGLPQLTEPWIDLAPRLPIKGIAAQLALQSEWVGVDGNTVVLRVANKGLAEGPGVDRLRGALEAHFGAPVRLRFEIGTTGDNTAHAVAQVERQARQQAAEEAIMGDPFVRQLLDDFGGQIVPDSIRPENPEPTQGTSP</sequence>